<protein>
    <recommendedName>
        <fullName evidence="8">FUN14 domain-containing protein 1</fullName>
    </recommendedName>
</protein>
<evidence type="ECO:0000313" key="6">
    <source>
        <dbReference type="EMBL" id="KAK9888155.1"/>
    </source>
</evidence>
<dbReference type="PANTHER" id="PTHR21346">
    <property type="entry name" value="FUN14 DOMAIN CONTAINING"/>
    <property type="match status" value="1"/>
</dbReference>
<comment type="caution">
    <text evidence="6">The sequence shown here is derived from an EMBL/GenBank/DDBJ whole genome shotgun (WGS) entry which is preliminary data.</text>
</comment>
<keyword evidence="5" id="KW-0472">Membrane</keyword>
<evidence type="ECO:0008006" key="8">
    <source>
        <dbReference type="Google" id="ProtNLM"/>
    </source>
</evidence>
<gene>
    <name evidence="6" type="ORF">WA026_000424</name>
</gene>
<dbReference type="Proteomes" id="UP001431783">
    <property type="component" value="Unassembled WGS sequence"/>
</dbReference>
<keyword evidence="7" id="KW-1185">Reference proteome</keyword>
<organism evidence="6 7">
    <name type="scientific">Henosepilachna vigintioctopunctata</name>
    <dbReference type="NCBI Taxonomy" id="420089"/>
    <lineage>
        <taxon>Eukaryota</taxon>
        <taxon>Metazoa</taxon>
        <taxon>Ecdysozoa</taxon>
        <taxon>Arthropoda</taxon>
        <taxon>Hexapoda</taxon>
        <taxon>Insecta</taxon>
        <taxon>Pterygota</taxon>
        <taxon>Neoptera</taxon>
        <taxon>Endopterygota</taxon>
        <taxon>Coleoptera</taxon>
        <taxon>Polyphaga</taxon>
        <taxon>Cucujiformia</taxon>
        <taxon>Coccinelloidea</taxon>
        <taxon>Coccinellidae</taxon>
        <taxon>Epilachninae</taxon>
        <taxon>Epilachnini</taxon>
        <taxon>Henosepilachna</taxon>
    </lineage>
</organism>
<keyword evidence="3" id="KW-0812">Transmembrane</keyword>
<evidence type="ECO:0000256" key="5">
    <source>
        <dbReference type="ARBA" id="ARBA00023136"/>
    </source>
</evidence>
<evidence type="ECO:0000256" key="1">
    <source>
        <dbReference type="ARBA" id="ARBA00004374"/>
    </source>
</evidence>
<comment type="similarity">
    <text evidence="2">Belongs to the FUN14 family.</text>
</comment>
<comment type="subcellular location">
    <subcellularLocation>
        <location evidence="1">Mitochondrion outer membrane</location>
        <topology evidence="1">Multi-pass membrane protein</topology>
    </subcellularLocation>
</comment>
<accession>A0AAW1V829</accession>
<reference evidence="6 7" key="1">
    <citation type="submission" date="2023-03" db="EMBL/GenBank/DDBJ databases">
        <title>Genome insight into feeding habits of ladybird beetles.</title>
        <authorList>
            <person name="Li H.-S."/>
            <person name="Huang Y.-H."/>
            <person name="Pang H."/>
        </authorList>
    </citation>
    <scope>NUCLEOTIDE SEQUENCE [LARGE SCALE GENOMIC DNA]</scope>
    <source>
        <strain evidence="6">SYSU_2023b</strain>
        <tissue evidence="6">Whole body</tissue>
    </source>
</reference>
<dbReference type="InterPro" id="IPR007014">
    <property type="entry name" value="FUN14"/>
</dbReference>
<sequence length="226" mass="25056">MSDSDKSLHVNISKVEKIDTKQDAEKKLFTDAQSHTTAYTAFPNQEQDIQEKVREVKPENYFDFPVSNYTGSQTKRAENLSMTEPQSIDVNDKIKDPKTEIFDLTEAKAALNRLGNSLRVSTFPRQLGLGTTTGILTGFLSMKIGRLSALAVGGGILLYEVAHHNKIVTKDLETVTKEIKQKNYLNSPRAKKALSMFNHAKVFAGRNKIFSVGFLGGFLLGTGINQ</sequence>
<dbReference type="GO" id="GO:0000422">
    <property type="term" value="P:autophagy of mitochondrion"/>
    <property type="evidence" value="ECO:0007669"/>
    <property type="project" value="TreeGrafter"/>
</dbReference>
<evidence type="ECO:0000313" key="7">
    <source>
        <dbReference type="Proteomes" id="UP001431783"/>
    </source>
</evidence>
<dbReference type="EMBL" id="JARQZJ010000121">
    <property type="protein sequence ID" value="KAK9888155.1"/>
    <property type="molecule type" value="Genomic_DNA"/>
</dbReference>
<evidence type="ECO:0000256" key="2">
    <source>
        <dbReference type="ARBA" id="ARBA00009160"/>
    </source>
</evidence>
<dbReference type="Pfam" id="PF04930">
    <property type="entry name" value="FUN14"/>
    <property type="match status" value="1"/>
</dbReference>
<evidence type="ECO:0000256" key="3">
    <source>
        <dbReference type="ARBA" id="ARBA00022692"/>
    </source>
</evidence>
<name>A0AAW1V829_9CUCU</name>
<keyword evidence="4" id="KW-1133">Transmembrane helix</keyword>
<dbReference type="GO" id="GO:0005741">
    <property type="term" value="C:mitochondrial outer membrane"/>
    <property type="evidence" value="ECO:0007669"/>
    <property type="project" value="UniProtKB-SubCell"/>
</dbReference>
<dbReference type="PANTHER" id="PTHR21346:SF0">
    <property type="entry name" value="RE45833P"/>
    <property type="match status" value="1"/>
</dbReference>
<proteinExistence type="inferred from homology"/>
<evidence type="ECO:0000256" key="4">
    <source>
        <dbReference type="ARBA" id="ARBA00022989"/>
    </source>
</evidence>
<dbReference type="AlphaFoldDB" id="A0AAW1V829"/>